<reference evidence="1 2" key="1">
    <citation type="submission" date="2015-02" db="EMBL/GenBank/DDBJ databases">
        <title>Single cell genomics of a rare environmental alphaproteobacterium provides unique insights into Rickettsiaceae evolution.</title>
        <authorList>
            <person name="Martijn J."/>
            <person name="Schulz F."/>
            <person name="Zaremba-Niedzwiedzka K."/>
            <person name="Viklund J."/>
            <person name="Stepanauskas R."/>
            <person name="Andersson S.G.E."/>
            <person name="Horn M."/>
            <person name="Guy L."/>
            <person name="Ettema T.J.G."/>
        </authorList>
    </citation>
    <scope>NUCLEOTIDE SEQUENCE [LARGE SCALE GENOMIC DNA]</scope>
    <source>
        <strain evidence="1 2">SCGC AAA041-L04</strain>
    </source>
</reference>
<dbReference type="EMBL" id="JYHA01000052">
    <property type="protein sequence ID" value="KKB96574.1"/>
    <property type="molecule type" value="Genomic_DNA"/>
</dbReference>
<accession>A0A0F5MPS1</accession>
<gene>
    <name evidence="1" type="ORF">SZ25_00336</name>
</gene>
<evidence type="ECO:0000313" key="2">
    <source>
        <dbReference type="Proteomes" id="UP000033358"/>
    </source>
</evidence>
<organism evidence="1 2">
    <name type="scientific">Candidatus Arcanibacter lacustris</name>
    <dbReference type="NCBI Taxonomy" id="1607817"/>
    <lineage>
        <taxon>Bacteria</taxon>
        <taxon>Pseudomonadati</taxon>
        <taxon>Pseudomonadota</taxon>
        <taxon>Alphaproteobacteria</taxon>
        <taxon>Rickettsiales</taxon>
        <taxon>Candidatus Arcanibacter</taxon>
    </lineage>
</organism>
<dbReference type="Proteomes" id="UP000033358">
    <property type="component" value="Unassembled WGS sequence"/>
</dbReference>
<protein>
    <submittedName>
        <fullName evidence="1">Uncharacterized protein</fullName>
    </submittedName>
</protein>
<sequence length="49" mass="5494">MDIKESIAGKIIKAATGYNSYIPKALFGRVYFPASIRILDVFHRIGHSK</sequence>
<dbReference type="AlphaFoldDB" id="A0A0F5MPS1"/>
<name>A0A0F5MPS1_9RICK</name>
<proteinExistence type="predicted"/>
<evidence type="ECO:0000313" key="1">
    <source>
        <dbReference type="EMBL" id="KKB96574.1"/>
    </source>
</evidence>
<comment type="caution">
    <text evidence="1">The sequence shown here is derived from an EMBL/GenBank/DDBJ whole genome shotgun (WGS) entry which is preliminary data.</text>
</comment>
<keyword evidence="2" id="KW-1185">Reference proteome</keyword>